<dbReference type="GO" id="GO:0008270">
    <property type="term" value="F:zinc ion binding"/>
    <property type="evidence" value="ECO:0007669"/>
    <property type="project" value="UniProtKB-KW"/>
</dbReference>
<keyword evidence="4 12" id="KW-0863">Zinc-finger</keyword>
<dbReference type="Proteomes" id="UP000094527">
    <property type="component" value="Unassembled WGS sequence"/>
</dbReference>
<evidence type="ECO:0000256" key="10">
    <source>
        <dbReference type="ARBA" id="ARBA00037677"/>
    </source>
</evidence>
<feature type="region of interest" description="Disordered" evidence="13">
    <location>
        <begin position="546"/>
        <end position="614"/>
    </location>
</feature>
<keyword evidence="3" id="KW-0677">Repeat</keyword>
<proteinExistence type="inferred from homology"/>
<gene>
    <name evidence="15" type="ORF">Ocin01_06288</name>
</gene>
<feature type="compositionally biased region" description="Low complexity" evidence="13">
    <location>
        <begin position="46"/>
        <end position="60"/>
    </location>
</feature>
<feature type="region of interest" description="Disordered" evidence="13">
    <location>
        <begin position="419"/>
        <end position="441"/>
    </location>
</feature>
<dbReference type="CDD" id="cd22541">
    <property type="entry name" value="SP5_N"/>
    <property type="match status" value="1"/>
</dbReference>
<dbReference type="FunFam" id="3.30.160.60:FF:000077">
    <property type="entry name" value="Sp8 transcription factor"/>
    <property type="match status" value="1"/>
</dbReference>
<evidence type="ECO:0000256" key="3">
    <source>
        <dbReference type="ARBA" id="ARBA00022737"/>
    </source>
</evidence>
<feature type="compositionally biased region" description="Basic residues" evidence="13">
    <location>
        <begin position="547"/>
        <end position="559"/>
    </location>
</feature>
<evidence type="ECO:0000259" key="14">
    <source>
        <dbReference type="PROSITE" id="PS50157"/>
    </source>
</evidence>
<evidence type="ECO:0000313" key="16">
    <source>
        <dbReference type="Proteomes" id="UP000094527"/>
    </source>
</evidence>
<keyword evidence="8" id="KW-0804">Transcription</keyword>
<keyword evidence="7" id="KW-0238">DNA-binding</keyword>
<feature type="compositionally biased region" description="Low complexity" evidence="13">
    <location>
        <begin position="428"/>
        <end position="439"/>
    </location>
</feature>
<evidence type="ECO:0000313" key="15">
    <source>
        <dbReference type="EMBL" id="ODN00382.1"/>
    </source>
</evidence>
<comment type="caution">
    <text evidence="15">The sequence shown here is derived from an EMBL/GenBank/DDBJ whole genome shotgun (WGS) entry which is preliminary data.</text>
</comment>
<organism evidence="15 16">
    <name type="scientific">Orchesella cincta</name>
    <name type="common">Springtail</name>
    <name type="synonym">Podura cincta</name>
    <dbReference type="NCBI Taxonomy" id="48709"/>
    <lineage>
        <taxon>Eukaryota</taxon>
        <taxon>Metazoa</taxon>
        <taxon>Ecdysozoa</taxon>
        <taxon>Arthropoda</taxon>
        <taxon>Hexapoda</taxon>
        <taxon>Collembola</taxon>
        <taxon>Entomobryomorpha</taxon>
        <taxon>Entomobryoidea</taxon>
        <taxon>Orchesellidae</taxon>
        <taxon>Orchesellinae</taxon>
        <taxon>Orchesella</taxon>
    </lineage>
</organism>
<dbReference type="EMBL" id="LJIJ01000210">
    <property type="protein sequence ID" value="ODN00382.1"/>
    <property type="molecule type" value="Genomic_DNA"/>
</dbReference>
<protein>
    <submittedName>
        <fullName evidence="15">Transcription factor Sp9</fullName>
    </submittedName>
</protein>
<evidence type="ECO:0000256" key="5">
    <source>
        <dbReference type="ARBA" id="ARBA00022833"/>
    </source>
</evidence>
<dbReference type="OrthoDB" id="4748970at2759"/>
<feature type="domain" description="C2H2-type" evidence="14">
    <location>
        <begin position="266"/>
        <end position="293"/>
    </location>
</feature>
<dbReference type="STRING" id="48709.A0A1D2N583"/>
<evidence type="ECO:0000256" key="11">
    <source>
        <dbReference type="ARBA" id="ARBA00038409"/>
    </source>
</evidence>
<dbReference type="PANTHER" id="PTHR23235:SF170">
    <property type="entry name" value="FI01014P-RELATED"/>
    <property type="match status" value="1"/>
</dbReference>
<feature type="region of interest" description="Disordered" evidence="13">
    <location>
        <begin position="482"/>
        <end position="523"/>
    </location>
</feature>
<comment type="function">
    <text evidence="10">Transcription factor which plays a key role in limb development. Positively regulates FGF8 expression in the apical ectodermal ridge (AER) and contributes to limb outgrowth in embryos.</text>
</comment>
<dbReference type="InterPro" id="IPR013087">
    <property type="entry name" value="Znf_C2H2_type"/>
</dbReference>
<dbReference type="Pfam" id="PF00096">
    <property type="entry name" value="zf-C2H2"/>
    <property type="match status" value="3"/>
</dbReference>
<dbReference type="AlphaFoldDB" id="A0A1D2N583"/>
<feature type="domain" description="C2H2-type" evidence="14">
    <location>
        <begin position="206"/>
        <end position="235"/>
    </location>
</feature>
<dbReference type="FunFam" id="3.30.160.60:FF:000014">
    <property type="entry name" value="Transcription factor Sp3"/>
    <property type="match status" value="1"/>
</dbReference>
<feature type="region of interest" description="Disordered" evidence="13">
    <location>
        <begin position="28"/>
        <end position="120"/>
    </location>
</feature>
<feature type="compositionally biased region" description="Low complexity" evidence="13">
    <location>
        <begin position="341"/>
        <end position="356"/>
    </location>
</feature>
<accession>A0A1D2N583</accession>
<evidence type="ECO:0000256" key="4">
    <source>
        <dbReference type="ARBA" id="ARBA00022771"/>
    </source>
</evidence>
<dbReference type="PROSITE" id="PS50157">
    <property type="entry name" value="ZINC_FINGER_C2H2_2"/>
    <property type="match status" value="3"/>
</dbReference>
<feature type="compositionally biased region" description="Low complexity" evidence="13">
    <location>
        <begin position="586"/>
        <end position="613"/>
    </location>
</feature>
<dbReference type="PROSITE" id="PS00028">
    <property type="entry name" value="ZINC_FINGER_C2H2_1"/>
    <property type="match status" value="3"/>
</dbReference>
<dbReference type="GO" id="GO:0005634">
    <property type="term" value="C:nucleus"/>
    <property type="evidence" value="ECO:0007669"/>
    <property type="project" value="UniProtKB-SubCell"/>
</dbReference>
<dbReference type="OMA" id="DCHRHER"/>
<dbReference type="InterPro" id="IPR036236">
    <property type="entry name" value="Znf_C2H2_sf"/>
</dbReference>
<dbReference type="SMART" id="SM00355">
    <property type="entry name" value="ZnF_C2H2"/>
    <property type="match status" value="3"/>
</dbReference>
<evidence type="ECO:0000256" key="1">
    <source>
        <dbReference type="ARBA" id="ARBA00004123"/>
    </source>
</evidence>
<dbReference type="GO" id="GO:0000978">
    <property type="term" value="F:RNA polymerase II cis-regulatory region sequence-specific DNA binding"/>
    <property type="evidence" value="ECO:0007669"/>
    <property type="project" value="TreeGrafter"/>
</dbReference>
<feature type="compositionally biased region" description="Polar residues" evidence="13">
    <location>
        <begin position="32"/>
        <end position="45"/>
    </location>
</feature>
<name>A0A1D2N583_ORCCI</name>
<dbReference type="PANTHER" id="PTHR23235">
    <property type="entry name" value="KRUEPPEL-LIKE TRANSCRIPTION FACTOR"/>
    <property type="match status" value="1"/>
</dbReference>
<dbReference type="SUPFAM" id="SSF57667">
    <property type="entry name" value="beta-beta-alpha zinc fingers"/>
    <property type="match status" value="2"/>
</dbReference>
<evidence type="ECO:0000256" key="9">
    <source>
        <dbReference type="ARBA" id="ARBA00023242"/>
    </source>
</evidence>
<keyword evidence="6" id="KW-0805">Transcription regulation</keyword>
<sequence length="620" mass="67223">MAMSTLPYHHAAHHGNLSVRSSNANNVSSNSYGTSAICSSSPTNATTSVSSSGGLTTGGSFMSINQQHHHHHQHQAAVAAISSSATKEHFQWWHMPPTPPHPPVSHLQPSPPPSSAPAPGSNVNVAFFSTSNPTPSVNGNMINNNNNSTPQNSLSMAAAMAMASVGMIPASVVAQQRKSRRCRCPNCLAGIQPVSAPGEKKKKRQHICHIIGCGKVYGKTSHLKAHLRWHTGERPFVCNWLFCGKRFTRSDELQRHLRTHTGEKRFACSVCSKRFMRSDHLSKHVKTHTNPSARNKAQKLLENGEKTCPKSSTPELLLTGASPDTKYCSPSSETKPDPIISVEVTSTTRTPEPESTLYKSRDTSPISRNGAAHHEQKHGQKSVSTGSTDNSASFSITSSHLSTSPFSKQYLHQQQSFDLNNNADSRSNNKQNGISNNNNGFHVLENDVNNKNMSAFSIMNISKSYNNESKKVDIIDSSQFSVLSPAPSSVSPCSRSVSRESSASSGSSSSGVESSSLSSGPIGMQSSSMTYVKPVSPVFYSNQFAFHNHHNHPNHHHHEYQHNNHSPPTNRMISSSSTHNAPNLTSSVNNSSQSSPVHHSHVPFHSSSSSPASAYFQQWQ</sequence>
<evidence type="ECO:0000256" key="6">
    <source>
        <dbReference type="ARBA" id="ARBA00023015"/>
    </source>
</evidence>
<feature type="domain" description="C2H2-type" evidence="14">
    <location>
        <begin position="236"/>
        <end position="265"/>
    </location>
</feature>
<feature type="compositionally biased region" description="Pro residues" evidence="13">
    <location>
        <begin position="96"/>
        <end position="116"/>
    </location>
</feature>
<feature type="compositionally biased region" description="Polar residues" evidence="13">
    <location>
        <begin position="381"/>
        <end position="390"/>
    </location>
</feature>
<dbReference type="FunFam" id="3.30.160.60:FF:000026">
    <property type="entry name" value="Transcription factor Sp3"/>
    <property type="match status" value="1"/>
</dbReference>
<feature type="region of interest" description="Disordered" evidence="13">
    <location>
        <begin position="304"/>
        <end position="399"/>
    </location>
</feature>
<keyword evidence="9" id="KW-0539">Nucleus</keyword>
<dbReference type="GO" id="GO:0000981">
    <property type="term" value="F:DNA-binding transcription factor activity, RNA polymerase II-specific"/>
    <property type="evidence" value="ECO:0007669"/>
    <property type="project" value="TreeGrafter"/>
</dbReference>
<reference evidence="15 16" key="1">
    <citation type="journal article" date="2016" name="Genome Biol. Evol.">
        <title>Gene Family Evolution Reflects Adaptation to Soil Environmental Stressors in the Genome of the Collembolan Orchesella cincta.</title>
        <authorList>
            <person name="Faddeeva-Vakhrusheva A."/>
            <person name="Derks M.F."/>
            <person name="Anvar S.Y."/>
            <person name="Agamennone V."/>
            <person name="Suring W."/>
            <person name="Smit S."/>
            <person name="van Straalen N.M."/>
            <person name="Roelofs D."/>
        </authorList>
    </citation>
    <scope>NUCLEOTIDE SEQUENCE [LARGE SCALE GENOMIC DNA]</scope>
    <source>
        <tissue evidence="15">Mixed pool</tissue>
    </source>
</reference>
<evidence type="ECO:0000256" key="7">
    <source>
        <dbReference type="ARBA" id="ARBA00023125"/>
    </source>
</evidence>
<evidence type="ECO:0000256" key="2">
    <source>
        <dbReference type="ARBA" id="ARBA00022723"/>
    </source>
</evidence>
<keyword evidence="16" id="KW-1185">Reference proteome</keyword>
<evidence type="ECO:0000256" key="8">
    <source>
        <dbReference type="ARBA" id="ARBA00023163"/>
    </source>
</evidence>
<feature type="compositionally biased region" description="Polar residues" evidence="13">
    <location>
        <begin position="566"/>
        <end position="585"/>
    </location>
</feature>
<evidence type="ECO:0000256" key="12">
    <source>
        <dbReference type="PROSITE-ProRule" id="PRU00042"/>
    </source>
</evidence>
<keyword evidence="5" id="KW-0862">Zinc</keyword>
<keyword evidence="2" id="KW-0479">Metal-binding</keyword>
<comment type="subcellular location">
    <subcellularLocation>
        <location evidence="1">Nucleus</location>
    </subcellularLocation>
</comment>
<comment type="similarity">
    <text evidence="11">Belongs to the Sp1 C2H2-type zinc-finger protein family.</text>
</comment>
<evidence type="ECO:0000256" key="13">
    <source>
        <dbReference type="SAM" id="MobiDB-lite"/>
    </source>
</evidence>
<dbReference type="Gene3D" id="3.30.160.60">
    <property type="entry name" value="Classic Zinc Finger"/>
    <property type="match status" value="3"/>
</dbReference>